<evidence type="ECO:0000256" key="2">
    <source>
        <dbReference type="SAM" id="SignalP"/>
    </source>
</evidence>
<proteinExistence type="predicted"/>
<protein>
    <recommendedName>
        <fullName evidence="5">DUF2502 domain-containing protein</fullName>
    </recommendedName>
</protein>
<evidence type="ECO:0008006" key="5">
    <source>
        <dbReference type="Google" id="ProtNLM"/>
    </source>
</evidence>
<sequence length="111" mass="13431">MKKAVTLFALLLSFPLVSHAGVELGVNVPGLSLHIGDQDQRGYYWDGDDWRDPQWWHHHRRHDDGRWVWVEEPRDDEPPPHWHEPPPPPRWHDDWHDGPPPHWHHHDRDDW</sequence>
<feature type="signal peptide" evidence="2">
    <location>
        <begin position="1"/>
        <end position="20"/>
    </location>
</feature>
<keyword evidence="4" id="KW-1185">Reference proteome</keyword>
<feature type="region of interest" description="Disordered" evidence="1">
    <location>
        <begin position="73"/>
        <end position="99"/>
    </location>
</feature>
<reference evidence="3 4" key="1">
    <citation type="submission" date="2017-12" db="EMBL/GenBank/DDBJ databases">
        <title>Characterization of six clinical isolates of Enterochimera gen. nov., a novel genus of the Yersiniaciae family and the three species Enterochimera arupensis sp. nov., Enterochimera coloradensis sp. nov, and Enterochimera californica sp. nov.</title>
        <authorList>
            <person name="Rossi A."/>
            <person name="Fisher M."/>
        </authorList>
    </citation>
    <scope>NUCLEOTIDE SEQUENCE [LARGE SCALE GENOMIC DNA]</scope>
    <source>
        <strain evidence="4">2015-Iso6</strain>
    </source>
</reference>
<accession>A0A2N5EEE3</accession>
<dbReference type="Proteomes" id="UP000234240">
    <property type="component" value="Unassembled WGS sequence"/>
</dbReference>
<evidence type="ECO:0000313" key="3">
    <source>
        <dbReference type="EMBL" id="PLR40898.1"/>
    </source>
</evidence>
<organism evidence="3 4">
    <name type="scientific">Chimaeribacter californicus</name>
    <dbReference type="NCBI Taxonomy" id="2060067"/>
    <lineage>
        <taxon>Bacteria</taxon>
        <taxon>Pseudomonadati</taxon>
        <taxon>Pseudomonadota</taxon>
        <taxon>Gammaproteobacteria</taxon>
        <taxon>Enterobacterales</taxon>
        <taxon>Yersiniaceae</taxon>
        <taxon>Chimaeribacter</taxon>
    </lineage>
</organism>
<dbReference type="EMBL" id="PJZF01000003">
    <property type="protein sequence ID" value="PLR40898.1"/>
    <property type="molecule type" value="Genomic_DNA"/>
</dbReference>
<gene>
    <name evidence="3" type="ORF">CYR55_06000</name>
</gene>
<dbReference type="Pfam" id="PF10697">
    <property type="entry name" value="DUF2502"/>
    <property type="match status" value="1"/>
</dbReference>
<evidence type="ECO:0000256" key="1">
    <source>
        <dbReference type="SAM" id="MobiDB-lite"/>
    </source>
</evidence>
<evidence type="ECO:0000313" key="4">
    <source>
        <dbReference type="Proteomes" id="UP000234240"/>
    </source>
</evidence>
<feature type="chain" id="PRO_5014626362" description="DUF2502 domain-containing protein" evidence="2">
    <location>
        <begin position="21"/>
        <end position="111"/>
    </location>
</feature>
<dbReference type="OrthoDB" id="9180720at2"/>
<dbReference type="AlphaFoldDB" id="A0A2N5EEE3"/>
<name>A0A2N5EEE3_9GAMM</name>
<comment type="caution">
    <text evidence="3">The sequence shown here is derived from an EMBL/GenBank/DDBJ whole genome shotgun (WGS) entry which is preliminary data.</text>
</comment>
<keyword evidence="2" id="KW-0732">Signal</keyword>
<dbReference type="InterPro" id="IPR019638">
    <property type="entry name" value="DUF2502"/>
</dbReference>